<accession>A0A0N4ZK65</accession>
<sequence>MKLYLYYFKKIIKNLLFLLILTLIIFLVYKIKSISNWFLLDNKRLEVISSSKIAIISFIEHGHEDNYLPAIKTVRCYALHNNYSYVLLNDIDYPEFNKECKQGEFYFKRHCVIAYYLHQKKDIFEYALIIDADVALINPRHKLEYFLPKGNEEIIFYDRMFNDEIMAGSYMLKNSQYSRQFLIWFADYYFKVPKYNDGYDNVALHAAFLDYVKDKKFTKQYNHCMKIWSTASGYDLNMIFVSCMRWIIKKYSDNSSKDFASFDNGKLIVLSKYSNRRWCRDTWLTSWKFCRNDFFLHGYKTNEYLKEGYTFLNEFNPTDKECLREEYLWIWEYNKSSIVNCKIIKNSIKDWINFVDYDNSKNLHASGVLRI</sequence>
<proteinExistence type="predicted"/>
<evidence type="ECO:0000313" key="2">
    <source>
        <dbReference type="WBParaSite" id="PTRK_0000849700.1"/>
    </source>
</evidence>
<protein>
    <submittedName>
        <fullName evidence="2">Nucleotid_trans domain-containing protein</fullName>
    </submittedName>
</protein>
<organism evidence="1 2">
    <name type="scientific">Parastrongyloides trichosuri</name>
    <name type="common">Possum-specific nematode worm</name>
    <dbReference type="NCBI Taxonomy" id="131310"/>
    <lineage>
        <taxon>Eukaryota</taxon>
        <taxon>Metazoa</taxon>
        <taxon>Ecdysozoa</taxon>
        <taxon>Nematoda</taxon>
        <taxon>Chromadorea</taxon>
        <taxon>Rhabditida</taxon>
        <taxon>Tylenchina</taxon>
        <taxon>Panagrolaimomorpha</taxon>
        <taxon>Strongyloidoidea</taxon>
        <taxon>Strongyloididae</taxon>
        <taxon>Parastrongyloides</taxon>
    </lineage>
</organism>
<dbReference type="InterPro" id="IPR029044">
    <property type="entry name" value="Nucleotide-diphossugar_trans"/>
</dbReference>
<dbReference type="Proteomes" id="UP000038045">
    <property type="component" value="Unplaced"/>
</dbReference>
<dbReference type="Gene3D" id="3.90.550.10">
    <property type="entry name" value="Spore Coat Polysaccharide Biosynthesis Protein SpsA, Chain A"/>
    <property type="match status" value="1"/>
</dbReference>
<dbReference type="WBParaSite" id="PTRK_0000849700.1">
    <property type="protein sequence ID" value="PTRK_0000849700.1"/>
    <property type="gene ID" value="PTRK_0000849700"/>
</dbReference>
<dbReference type="PANTHER" id="PTHR31562">
    <property type="entry name" value="PROTEIN CBG18972"/>
    <property type="match status" value="1"/>
</dbReference>
<dbReference type="Pfam" id="PF03314">
    <property type="entry name" value="DUF273"/>
    <property type="match status" value="1"/>
</dbReference>
<dbReference type="InterPro" id="IPR004988">
    <property type="entry name" value="DUF273"/>
</dbReference>
<reference evidence="2" key="1">
    <citation type="submission" date="2017-02" db="UniProtKB">
        <authorList>
            <consortium name="WormBaseParasite"/>
        </authorList>
    </citation>
    <scope>IDENTIFICATION</scope>
</reference>
<dbReference type="PANTHER" id="PTHR31562:SF4">
    <property type="entry name" value="DUF268 DOMAIN-CONTAINING PROTEIN-RELATED"/>
    <property type="match status" value="1"/>
</dbReference>
<keyword evidence="1" id="KW-1185">Reference proteome</keyword>
<evidence type="ECO:0000313" key="1">
    <source>
        <dbReference type="Proteomes" id="UP000038045"/>
    </source>
</evidence>
<name>A0A0N4ZK65_PARTI</name>
<dbReference type="AlphaFoldDB" id="A0A0N4ZK65"/>